<dbReference type="EMBL" id="JJPC01000104">
    <property type="protein sequence ID" value="KKG33301.1"/>
    <property type="molecule type" value="Genomic_DNA"/>
</dbReference>
<evidence type="ECO:0000313" key="2">
    <source>
        <dbReference type="Proteomes" id="UP000034298"/>
    </source>
</evidence>
<organism evidence="1 2">
    <name type="scientific">Methanosarcina mazei</name>
    <name type="common">Methanosarcina frisia</name>
    <dbReference type="NCBI Taxonomy" id="2209"/>
    <lineage>
        <taxon>Archaea</taxon>
        <taxon>Methanobacteriati</taxon>
        <taxon>Methanobacteriota</taxon>
        <taxon>Stenosarchaea group</taxon>
        <taxon>Methanomicrobia</taxon>
        <taxon>Methanosarcinales</taxon>
        <taxon>Methanosarcinaceae</taxon>
        <taxon>Methanosarcina</taxon>
    </lineage>
</organism>
<comment type="caution">
    <text evidence="1">The sequence shown here is derived from an EMBL/GenBank/DDBJ whole genome shotgun (WGS) entry which is preliminary data.</text>
</comment>
<name>A0A0F8E0R2_METMZ</name>
<dbReference type="Pfam" id="PF13148">
    <property type="entry name" value="DUF3987"/>
    <property type="match status" value="1"/>
</dbReference>
<dbReference type="Proteomes" id="UP000034298">
    <property type="component" value="Unassembled WGS sequence"/>
</dbReference>
<gene>
    <name evidence="1" type="ORF">DU30_09215</name>
</gene>
<proteinExistence type="predicted"/>
<evidence type="ECO:0000313" key="1">
    <source>
        <dbReference type="EMBL" id="KKG33301.1"/>
    </source>
</evidence>
<sequence length="565" mass="64430">MKRTCWTKPIGEKQMNTDIRLTNDRLPNDVYNAALEALTAEGINPGRTPLPETHDTAEVKELTVDEIRNRKEILKDRRLQLNLPPTHFVSIYCNWMSGITDGYAEYQIMGALWLISSFCHYNVETRLKQEVVRPNIVVTLLGRSTTSRKTTAVNKARQIHESVTGNYLPNEDFSTEGYLESLSMNPVQHHVRDEVAGFLAKIHKQYNEGFNELECAIYDGQDFRKVLASKGNKTPKVFEVQAPYVTKLYATTPQNFCKFMEIEDFLCGKEYRTLFVFPTYQKPRMALGVETQADNDNWIKVLERAKSIYSFIHSQKKVEFHFGDGALEFYSDVTSKIEEAADKLDDDVLSSAVGRSQIHILKLAMLIELGKERLSNIITKESIAIAANAVISYFIPSLMDIVSQMQEDTKTNMIEKVLSVIRRRGGAVQHTQCLHDSKLKSRDFAEVIETMIESETIEKIIETKTKKPYYILTESKKSLDLSIFQPSTKNPSNPSNPQNLLVSHDKKNMEILETLNNITLSDYAHQENSESNKNKETIPCEVEQYNNSLNLQKSPNFISTGEPEI</sequence>
<protein>
    <recommendedName>
        <fullName evidence="3">DUF3987 domain-containing protein</fullName>
    </recommendedName>
</protein>
<dbReference type="PATRIC" id="fig|2209.62.peg.1952"/>
<dbReference type="InterPro" id="IPR025048">
    <property type="entry name" value="DUF3987"/>
</dbReference>
<dbReference type="AlphaFoldDB" id="A0A0F8E0R2"/>
<accession>A0A0F8E0R2</accession>
<evidence type="ECO:0008006" key="3">
    <source>
        <dbReference type="Google" id="ProtNLM"/>
    </source>
</evidence>
<reference evidence="1 2" key="1">
    <citation type="journal article" date="2015" name="ISME J.">
        <title>Genomic and phenotypic differentiation among Methanosarcina mazei populations from Columbia River sediment.</title>
        <authorList>
            <person name="Youngblut N.D."/>
            <person name="Wirth J.S."/>
            <person name="Henriksen J.R."/>
            <person name="Smith M."/>
            <person name="Simon H."/>
            <person name="Metcalf W.W."/>
            <person name="Whitaker R.J."/>
        </authorList>
    </citation>
    <scope>NUCLEOTIDE SEQUENCE [LARGE SCALE GENOMIC DNA]</scope>
    <source>
        <strain evidence="1 2">3.F.A.1B.1</strain>
    </source>
</reference>